<proteinExistence type="predicted"/>
<evidence type="ECO:0000313" key="3">
    <source>
        <dbReference type="Proteomes" id="UP000800981"/>
    </source>
</evidence>
<keyword evidence="3" id="KW-1185">Reference proteome</keyword>
<dbReference type="EMBL" id="JAANNP010000004">
    <property type="protein sequence ID" value="NHC14171.1"/>
    <property type="molecule type" value="Genomic_DNA"/>
</dbReference>
<feature type="compositionally biased region" description="Pro residues" evidence="1">
    <location>
        <begin position="327"/>
        <end position="345"/>
    </location>
</feature>
<dbReference type="PANTHER" id="PTHR40274">
    <property type="entry name" value="VIRGINIAMYCIN B LYASE"/>
    <property type="match status" value="1"/>
</dbReference>
<dbReference type="InterPro" id="IPR051344">
    <property type="entry name" value="Vgb"/>
</dbReference>
<dbReference type="RefSeq" id="WP_166281417.1">
    <property type="nucleotide sequence ID" value="NZ_JAANNP010000004.1"/>
</dbReference>
<name>A0ABX0GTE9_9ACTN</name>
<dbReference type="PANTHER" id="PTHR40274:SF3">
    <property type="entry name" value="VIRGINIAMYCIN B LYASE"/>
    <property type="match status" value="1"/>
</dbReference>
<accession>A0ABX0GTE9</accession>
<dbReference type="Proteomes" id="UP000800981">
    <property type="component" value="Unassembled WGS sequence"/>
</dbReference>
<dbReference type="Gene3D" id="2.130.10.10">
    <property type="entry name" value="YVTN repeat-like/Quinoprotein amine dehydrogenase"/>
    <property type="match status" value="1"/>
</dbReference>
<evidence type="ECO:0000313" key="2">
    <source>
        <dbReference type="EMBL" id="NHC14171.1"/>
    </source>
</evidence>
<organism evidence="2 3">
    <name type="scientific">Motilibacter deserti</name>
    <dbReference type="NCBI Taxonomy" id="2714956"/>
    <lineage>
        <taxon>Bacteria</taxon>
        <taxon>Bacillati</taxon>
        <taxon>Actinomycetota</taxon>
        <taxon>Actinomycetes</taxon>
        <taxon>Motilibacterales</taxon>
        <taxon>Motilibacteraceae</taxon>
        <taxon>Motilibacter</taxon>
    </lineage>
</organism>
<evidence type="ECO:0000256" key="1">
    <source>
        <dbReference type="SAM" id="MobiDB-lite"/>
    </source>
</evidence>
<dbReference type="InterPro" id="IPR015943">
    <property type="entry name" value="WD40/YVTN_repeat-like_dom_sf"/>
</dbReference>
<reference evidence="2 3" key="1">
    <citation type="submission" date="2020-03" db="EMBL/GenBank/DDBJ databases">
        <title>Two novel Motilibacter sp.</title>
        <authorList>
            <person name="Liu S."/>
        </authorList>
    </citation>
    <scope>NUCLEOTIDE SEQUENCE [LARGE SCALE GENOMIC DNA]</scope>
    <source>
        <strain evidence="2 3">E257</strain>
    </source>
</reference>
<dbReference type="SUPFAM" id="SSF101898">
    <property type="entry name" value="NHL repeat"/>
    <property type="match status" value="1"/>
</dbReference>
<gene>
    <name evidence="2" type="ORF">G9H71_10295</name>
</gene>
<dbReference type="Pfam" id="PF24684">
    <property type="entry name" value="Vgb_lyase"/>
    <property type="match status" value="1"/>
</dbReference>
<comment type="caution">
    <text evidence="2">The sequence shown here is derived from an EMBL/GenBank/DDBJ whole genome shotgun (WGS) entry which is preliminary data.</text>
</comment>
<sequence>MAATVDLFPIPTADSNPQEIVVGPDGNLWFTERQGHRLGVVNPGTGQISEIPYAYEPDDLDEDYGPDDIVSSGGYLWFSHDVGRAISRIAPGGQIALVDSGRDNDGVTEDLAAAADGGVWQTDSIGEEVRRINGAATQLQRYPADYDDGPLVAVGDGSVWYGDSWRYLKHLTPGGQQVNIPVPERGAERMNSLAIDGKGRVWWAQYAQGGMTYPARGGTVGYLDGTTPRSISFDGDYLPHAMERGPDGLVYFAVEVEINDSKTGMLVRANADGSLAYASFGSYKIEDFTFAPDGALWFLDRGANTVGRVATAQLAYAGTPQQAAAPPTTPQPPAPPTPPAPPIVTPAPTKAPKLALCGLKARGSCRTTVTRSAVRVELTLDRRATVTLRAAPVRGAKTGAYKKISARTLAKGERALTWNKRIAGKAVKGRYRVSVTASAGGRSVTRTMLVTL</sequence>
<evidence type="ECO:0008006" key="4">
    <source>
        <dbReference type="Google" id="ProtNLM"/>
    </source>
</evidence>
<feature type="region of interest" description="Disordered" evidence="1">
    <location>
        <begin position="318"/>
        <end position="347"/>
    </location>
</feature>
<protein>
    <recommendedName>
        <fullName evidence="4">Virginiamycin B lyase</fullName>
    </recommendedName>
</protein>